<dbReference type="EMBL" id="JAFLQZ010000013">
    <property type="protein sequence ID" value="MBO0359699.1"/>
    <property type="molecule type" value="Genomic_DNA"/>
</dbReference>
<accession>A0A939EXK4</accession>
<reference evidence="1" key="1">
    <citation type="submission" date="2021-03" db="EMBL/GenBank/DDBJ databases">
        <authorList>
            <person name="Kim M.K."/>
        </authorList>
    </citation>
    <scope>NUCLEOTIDE SEQUENCE</scope>
    <source>
        <strain evidence="1">BT186</strain>
    </source>
</reference>
<dbReference type="InterPro" id="IPR009057">
    <property type="entry name" value="Homeodomain-like_sf"/>
</dbReference>
<dbReference type="InterPro" id="IPR036271">
    <property type="entry name" value="Tet_transcr_reg_TetR-rel_C_sf"/>
</dbReference>
<dbReference type="AlphaFoldDB" id="A0A939EXK4"/>
<keyword evidence="2" id="KW-1185">Reference proteome</keyword>
<protein>
    <submittedName>
        <fullName evidence="1">TetR/AcrR family transcriptional regulator</fullName>
    </submittedName>
</protein>
<dbReference type="RefSeq" id="WP_206985658.1">
    <property type="nucleotide sequence ID" value="NZ_JAFLQZ010000013.1"/>
</dbReference>
<dbReference type="Gene3D" id="1.10.357.10">
    <property type="entry name" value="Tetracycline Repressor, domain 2"/>
    <property type="match status" value="1"/>
</dbReference>
<dbReference type="SUPFAM" id="SSF46689">
    <property type="entry name" value="Homeodomain-like"/>
    <property type="match status" value="1"/>
</dbReference>
<comment type="caution">
    <text evidence="1">The sequence shown here is derived from an EMBL/GenBank/DDBJ whole genome shotgun (WGS) entry which is preliminary data.</text>
</comment>
<evidence type="ECO:0000313" key="1">
    <source>
        <dbReference type="EMBL" id="MBO0359699.1"/>
    </source>
</evidence>
<dbReference type="Proteomes" id="UP000664144">
    <property type="component" value="Unassembled WGS sequence"/>
</dbReference>
<dbReference type="SUPFAM" id="SSF48498">
    <property type="entry name" value="Tetracyclin repressor-like, C-terminal domain"/>
    <property type="match status" value="1"/>
</dbReference>
<name>A0A939EXK4_9BACT</name>
<organism evidence="1 2">
    <name type="scientific">Hymenobacter telluris</name>
    <dbReference type="NCBI Taxonomy" id="2816474"/>
    <lineage>
        <taxon>Bacteria</taxon>
        <taxon>Pseudomonadati</taxon>
        <taxon>Bacteroidota</taxon>
        <taxon>Cytophagia</taxon>
        <taxon>Cytophagales</taxon>
        <taxon>Hymenobacteraceae</taxon>
        <taxon>Hymenobacter</taxon>
    </lineage>
</organism>
<proteinExistence type="predicted"/>
<evidence type="ECO:0000313" key="2">
    <source>
        <dbReference type="Proteomes" id="UP000664144"/>
    </source>
</evidence>
<sequence length="203" mass="23776">MEQVLLHQLLDKANLLFRSVGIGIVHEEQLAAALDLSNYEFRNQFGSKQELVVQVIRRNLTRQKHEHAELFANLGTPIECLLALLHHSLHELRRSPHYDYHVMREQYAQAWNAMQEYLEQYSYPLLTRLLQEGIIEGQLRADLNAPFIARIILAQFSLILNEEMFPPDYTNQADVYRNIFFYYVRGLCTEEGARIATSHFARM</sequence>
<gene>
    <name evidence="1" type="ORF">J0X19_17190</name>
</gene>